<sequence>MCLSNSIFQFCPAAGKELFNRFTLRDYFLSFVLPVEEDELFSDPFLDHCQLYDFQKIAKEIYDSTKKPTTKRSLLNVLFPTSTPKPRRIFSSDEDLADTPPNFYYSSAKYTKDYITYVTTKWPDNWGVTFAGDSSEIEGQPRVVSLDARYTPAHEIETTTPWHPHTIAVTFPDELPPSSVTSKSAQNYQEEQKVSLPANDESDRILNSEKFGKNGQESAENGQNVMENDQNLMENDQKSEKNGQKSVKNGQNSAKNDPKSTKNESYATRWTIGTTRADPTPMPNTIHSSANVVDLQDQGSYTRDPSAGYSGSSPEITIIDVYTPFTPDYYSMVEYSSTEIGDSSEFYGDSTAQSAEGRDGKSDRNLQSKTLFPIVFPVENSPDTSSQRPVSYSTKPGKPQANGPSNEADRKSSKKHYWVTTTQQDAQLPSPTPLFGDSRIHVKKIVPFDENNDVEFIKGKDGEKDKNSAVSANARGQSNEQDGNVDSGEADSYDSEDSGYYDPEDDNIPPYTIVPAHPDDITGKNVVDDEGDGLANKDRDPDDQDFGDEEIEPVTPYYANTMFVLFSIYSAFFLIALASLACLCLAYICRSRRERLKSSWISFYGQERF</sequence>
<keyword evidence="2" id="KW-0472">Membrane</keyword>
<gene>
    <name evidence="3" type="ORF">DdX_15822</name>
</gene>
<evidence type="ECO:0000256" key="2">
    <source>
        <dbReference type="SAM" id="Phobius"/>
    </source>
</evidence>
<feature type="compositionally biased region" description="Acidic residues" evidence="1">
    <location>
        <begin position="488"/>
        <end position="507"/>
    </location>
</feature>
<feature type="compositionally biased region" description="Polar residues" evidence="1">
    <location>
        <begin position="381"/>
        <end position="394"/>
    </location>
</feature>
<feature type="region of interest" description="Disordered" evidence="1">
    <location>
        <begin position="341"/>
        <end position="416"/>
    </location>
</feature>
<feature type="transmembrane region" description="Helical" evidence="2">
    <location>
        <begin position="562"/>
        <end position="588"/>
    </location>
</feature>
<comment type="caution">
    <text evidence="3">The sequence shown here is derived from an EMBL/GenBank/DDBJ whole genome shotgun (WGS) entry which is preliminary data.</text>
</comment>
<dbReference type="Proteomes" id="UP001201812">
    <property type="component" value="Unassembled WGS sequence"/>
</dbReference>
<feature type="compositionally biased region" description="Polar residues" evidence="1">
    <location>
        <begin position="283"/>
        <end position="311"/>
    </location>
</feature>
<feature type="region of interest" description="Disordered" evidence="1">
    <location>
        <begin position="165"/>
        <end position="203"/>
    </location>
</feature>
<dbReference type="AlphaFoldDB" id="A0AAD4MRH9"/>
<keyword evidence="3" id="KW-0808">Transferase</keyword>
<keyword evidence="2" id="KW-1133">Transmembrane helix</keyword>
<keyword evidence="3" id="KW-0418">Kinase</keyword>
<evidence type="ECO:0000313" key="4">
    <source>
        <dbReference type="Proteomes" id="UP001201812"/>
    </source>
</evidence>
<feature type="compositionally biased region" description="Polar residues" evidence="1">
    <location>
        <begin position="263"/>
        <end position="274"/>
    </location>
</feature>
<evidence type="ECO:0000313" key="3">
    <source>
        <dbReference type="EMBL" id="KAI1701875.1"/>
    </source>
</evidence>
<keyword evidence="4" id="KW-1185">Reference proteome</keyword>
<keyword evidence="2" id="KW-0812">Transmembrane</keyword>
<proteinExistence type="predicted"/>
<feature type="compositionally biased region" description="Polar residues" evidence="1">
    <location>
        <begin position="468"/>
        <end position="484"/>
    </location>
</feature>
<feature type="region of interest" description="Disordered" evidence="1">
    <location>
        <begin position="456"/>
        <end position="548"/>
    </location>
</feature>
<feature type="compositionally biased region" description="Basic and acidic residues" evidence="1">
    <location>
        <begin position="356"/>
        <end position="366"/>
    </location>
</feature>
<protein>
    <submittedName>
        <fullName evidence="3">Membrane-associated guanylate kinase, WW and PDZ domain-containing protein 1 isoform X1</fullName>
    </submittedName>
</protein>
<evidence type="ECO:0000256" key="1">
    <source>
        <dbReference type="SAM" id="MobiDB-lite"/>
    </source>
</evidence>
<feature type="region of interest" description="Disordered" evidence="1">
    <location>
        <begin position="235"/>
        <end position="311"/>
    </location>
</feature>
<feature type="compositionally biased region" description="Basic and acidic residues" evidence="1">
    <location>
        <begin position="456"/>
        <end position="467"/>
    </location>
</feature>
<accession>A0AAD4MRH9</accession>
<dbReference type="EMBL" id="JAKKPZ010000109">
    <property type="protein sequence ID" value="KAI1701875.1"/>
    <property type="molecule type" value="Genomic_DNA"/>
</dbReference>
<dbReference type="GO" id="GO:0016301">
    <property type="term" value="F:kinase activity"/>
    <property type="evidence" value="ECO:0007669"/>
    <property type="project" value="UniProtKB-KW"/>
</dbReference>
<organism evidence="3 4">
    <name type="scientific">Ditylenchus destructor</name>
    <dbReference type="NCBI Taxonomy" id="166010"/>
    <lineage>
        <taxon>Eukaryota</taxon>
        <taxon>Metazoa</taxon>
        <taxon>Ecdysozoa</taxon>
        <taxon>Nematoda</taxon>
        <taxon>Chromadorea</taxon>
        <taxon>Rhabditida</taxon>
        <taxon>Tylenchina</taxon>
        <taxon>Tylenchomorpha</taxon>
        <taxon>Sphaerularioidea</taxon>
        <taxon>Anguinidae</taxon>
        <taxon>Anguininae</taxon>
        <taxon>Ditylenchus</taxon>
    </lineage>
</organism>
<reference evidence="3" key="1">
    <citation type="submission" date="2022-01" db="EMBL/GenBank/DDBJ databases">
        <title>Genome Sequence Resource for Two Populations of Ditylenchus destructor, the Migratory Endoparasitic Phytonematode.</title>
        <authorList>
            <person name="Zhang H."/>
            <person name="Lin R."/>
            <person name="Xie B."/>
        </authorList>
    </citation>
    <scope>NUCLEOTIDE SEQUENCE</scope>
    <source>
        <strain evidence="3">BazhouSP</strain>
    </source>
</reference>
<name>A0AAD4MRH9_9BILA</name>
<feature type="compositionally biased region" description="Polar residues" evidence="1">
    <location>
        <begin position="244"/>
        <end position="255"/>
    </location>
</feature>
<feature type="compositionally biased region" description="Polar residues" evidence="1">
    <location>
        <begin position="178"/>
        <end position="189"/>
    </location>
</feature>